<dbReference type="Proteomes" id="UP000320293">
    <property type="component" value="Unassembled WGS sequence"/>
</dbReference>
<reference evidence="2 3" key="1">
    <citation type="submission" date="2019-01" db="EMBL/GenBank/DDBJ databases">
        <title>Coherence of Microcystis species and biogeography revealed through population genomics.</title>
        <authorList>
            <person name="Perez-Carrascal O.M."/>
            <person name="Terrat Y."/>
            <person name="Giani A."/>
            <person name="Fortin N."/>
            <person name="Tromas N."/>
            <person name="Shapiro B.J."/>
        </authorList>
    </citation>
    <scope>NUCLEOTIDE SEQUENCE [LARGE SCALE GENOMIC DNA]</scope>
    <source>
        <strain evidence="2">Ma_QC_Ca_00000000_S207</strain>
    </source>
</reference>
<dbReference type="PIRSF" id="PIRSF016753">
    <property type="entry name" value="P_lipid/glycerol_ac_tran_prd"/>
    <property type="match status" value="1"/>
</dbReference>
<dbReference type="CDD" id="cd07987">
    <property type="entry name" value="LPLAT_MGAT-like"/>
    <property type="match status" value="1"/>
</dbReference>
<dbReference type="SUPFAM" id="SSF69593">
    <property type="entry name" value="Glycerol-3-phosphate (1)-acyltransferase"/>
    <property type="match status" value="1"/>
</dbReference>
<dbReference type="Pfam" id="PF01553">
    <property type="entry name" value="Acyltransferase"/>
    <property type="match status" value="1"/>
</dbReference>
<evidence type="ECO:0000259" key="1">
    <source>
        <dbReference type="Pfam" id="PF01553"/>
    </source>
</evidence>
<protein>
    <submittedName>
        <fullName evidence="2">Acyltransferase family protein</fullName>
    </submittedName>
</protein>
<dbReference type="InterPro" id="IPR002123">
    <property type="entry name" value="Plipid/glycerol_acylTrfase"/>
</dbReference>
<keyword evidence="2" id="KW-0808">Transferase</keyword>
<dbReference type="PANTHER" id="PTHR22753:SF14">
    <property type="entry name" value="MONOACYLGLYCEROL_DIACYLGLYCEROL O-ACYLTRANSFERASE"/>
    <property type="match status" value="1"/>
</dbReference>
<sequence>MQIFSSFISSTATFAELSLQAAKAPADTLTGWSLEDRDPQVIEKFVPLLDWFYHHYFRVKTDGWENIPPSGQVLFIGSHNGGLAAPDMFMMMYDWFQRFGSDRLIYGLMHSRVWQVFAPQAHLAAQMGAVHAHPKMAIAALNSGASVLIYPGGATDVFRPHSLRNKIHFAGNQAFVKLALQYEVPIIPAISHGAHSTLFVLDDIYPQLKELHKKGMPWPFGIDPETCPIYFGLPWGLAIGPLPNIPLPVSIQTRVCPPIIFERYGKKAARDRRYVRECYEKVCYLMQQQLDQLVAANSPRS</sequence>
<evidence type="ECO:0000313" key="2">
    <source>
        <dbReference type="EMBL" id="TRU48164.1"/>
    </source>
</evidence>
<dbReference type="EMBL" id="SFBF01000184">
    <property type="protein sequence ID" value="TRU48164.1"/>
    <property type="molecule type" value="Genomic_DNA"/>
</dbReference>
<evidence type="ECO:0000313" key="3">
    <source>
        <dbReference type="Proteomes" id="UP000320293"/>
    </source>
</evidence>
<gene>
    <name evidence="2" type="ORF">EWV91_09745</name>
</gene>
<proteinExistence type="predicted"/>
<dbReference type="AlphaFoldDB" id="A0A552FN77"/>
<organism evidence="2 3">
    <name type="scientific">Microcystis aeruginosa Ma_QC_Ca_00000000_S207</name>
    <dbReference type="NCBI Taxonomy" id="2486251"/>
    <lineage>
        <taxon>Bacteria</taxon>
        <taxon>Bacillati</taxon>
        <taxon>Cyanobacteriota</taxon>
        <taxon>Cyanophyceae</taxon>
        <taxon>Oscillatoriophycideae</taxon>
        <taxon>Chroococcales</taxon>
        <taxon>Microcystaceae</taxon>
        <taxon>Microcystis</taxon>
    </lineage>
</organism>
<dbReference type="GO" id="GO:0016746">
    <property type="term" value="F:acyltransferase activity"/>
    <property type="evidence" value="ECO:0007669"/>
    <property type="project" value="UniProtKB-KW"/>
</dbReference>
<keyword evidence="2" id="KW-0012">Acyltransferase</keyword>
<comment type="caution">
    <text evidence="2">The sequence shown here is derived from an EMBL/GenBank/DDBJ whole genome shotgun (WGS) entry which is preliminary data.</text>
</comment>
<feature type="domain" description="Phospholipid/glycerol acyltransferase" evidence="1">
    <location>
        <begin position="58"/>
        <end position="190"/>
    </location>
</feature>
<dbReference type="InterPro" id="IPR016676">
    <property type="entry name" value="P_lipid/glycerol_AcTrfase_prd"/>
</dbReference>
<dbReference type="GO" id="GO:0016020">
    <property type="term" value="C:membrane"/>
    <property type="evidence" value="ECO:0007669"/>
    <property type="project" value="TreeGrafter"/>
</dbReference>
<accession>A0A552FN77</accession>
<name>A0A552FN77_MICAE</name>
<dbReference type="PANTHER" id="PTHR22753">
    <property type="entry name" value="TRANSMEMBRANE PROTEIN 68"/>
    <property type="match status" value="1"/>
</dbReference>